<accession>A0AAN1XX78</accession>
<reference evidence="2 3" key="1">
    <citation type="journal article" date="2022" name="ISME Commun">
        <title>Vulcanimicrobium alpinus gen. nov. sp. nov., the first cultivated representative of the candidate phylum 'Eremiobacterota', is a metabolically versatile aerobic anoxygenic phototroph.</title>
        <authorList>
            <person name="Yabe S."/>
            <person name="Muto K."/>
            <person name="Abe K."/>
            <person name="Yokota A."/>
            <person name="Staudigel H."/>
            <person name="Tebo B.M."/>
        </authorList>
    </citation>
    <scope>NUCLEOTIDE SEQUENCE [LARGE SCALE GENOMIC DNA]</scope>
    <source>
        <strain evidence="2 3">WC8-2</strain>
    </source>
</reference>
<feature type="chain" id="PRO_5043027478" evidence="1">
    <location>
        <begin position="20"/>
        <end position="210"/>
    </location>
</feature>
<evidence type="ECO:0000313" key="2">
    <source>
        <dbReference type="EMBL" id="BDE07051.1"/>
    </source>
</evidence>
<dbReference type="EMBL" id="AP025523">
    <property type="protein sequence ID" value="BDE07051.1"/>
    <property type="molecule type" value="Genomic_DNA"/>
</dbReference>
<gene>
    <name evidence="2" type="ORF">WPS_23270</name>
</gene>
<feature type="signal peptide" evidence="1">
    <location>
        <begin position="1"/>
        <end position="19"/>
    </location>
</feature>
<dbReference type="AlphaFoldDB" id="A0AAN1XX78"/>
<keyword evidence="1" id="KW-0732">Signal</keyword>
<name>A0AAN1XX78_UNVUL</name>
<sequence>MRTLLGAALLALAPLGALAQEEPTVGGVLAALAASPDQPTAYKASVALHVRLRVFPFIRMTLHGDSWYKRPGLYRFVFRGVPLIAKAFSDMKYDLGDPAQWPSRYEIAFAPQSTAAQPVLRLTPKTRLMVKTLDVTVDPLRGRILRAVWSRNDGGTIALTQTYVPNPATRSVVTQQFATIDLPRMKAELEADYADFAADEGTVGSATAAP</sequence>
<proteinExistence type="predicted"/>
<keyword evidence="3" id="KW-1185">Reference proteome</keyword>
<dbReference type="Proteomes" id="UP001317532">
    <property type="component" value="Chromosome"/>
</dbReference>
<protein>
    <submittedName>
        <fullName evidence="2">Uncharacterized protein</fullName>
    </submittedName>
</protein>
<dbReference type="KEGG" id="vab:WPS_23270"/>
<dbReference type="RefSeq" id="WP_317994668.1">
    <property type="nucleotide sequence ID" value="NZ_AP025523.1"/>
</dbReference>
<evidence type="ECO:0000313" key="3">
    <source>
        <dbReference type="Proteomes" id="UP001317532"/>
    </source>
</evidence>
<organism evidence="2 3">
    <name type="scientific">Vulcanimicrobium alpinum</name>
    <dbReference type="NCBI Taxonomy" id="3016050"/>
    <lineage>
        <taxon>Bacteria</taxon>
        <taxon>Bacillati</taxon>
        <taxon>Vulcanimicrobiota</taxon>
        <taxon>Vulcanimicrobiia</taxon>
        <taxon>Vulcanimicrobiales</taxon>
        <taxon>Vulcanimicrobiaceae</taxon>
        <taxon>Vulcanimicrobium</taxon>
    </lineage>
</organism>
<evidence type="ECO:0000256" key="1">
    <source>
        <dbReference type="SAM" id="SignalP"/>
    </source>
</evidence>